<sequence length="227" mass="25415">MLEQATKTSLTDSAADKIRQEILGKRWAIGERIPNEPTLAALLGVSRGTVREAVKMLVSQDFLETRQGSGTYVRANFDPSGSLLRMRRANLRDQVETRCALEVEAARLAAIRHTPQDIQTLLNLLELRGHSHDPQSRPGFVERDLAFHTEIVHISRNRALAETYLFFSTSVQEIIKATISRELPEPDLDAHREIVRAIETGDPERAAATVRQFMAPILSELNQALIS</sequence>
<organism evidence="5 6">
    <name type="scientific">Paralcaligenes ureilyticus</name>
    <dbReference type="NCBI Taxonomy" id="627131"/>
    <lineage>
        <taxon>Bacteria</taxon>
        <taxon>Pseudomonadati</taxon>
        <taxon>Pseudomonadota</taxon>
        <taxon>Betaproteobacteria</taxon>
        <taxon>Burkholderiales</taxon>
        <taxon>Alcaligenaceae</taxon>
        <taxon>Paralcaligenes</taxon>
    </lineage>
</organism>
<dbReference type="SUPFAM" id="SSF46785">
    <property type="entry name" value="Winged helix' DNA-binding domain"/>
    <property type="match status" value="1"/>
</dbReference>
<dbReference type="Pfam" id="PF07729">
    <property type="entry name" value="FCD"/>
    <property type="match status" value="1"/>
</dbReference>
<dbReference type="Proteomes" id="UP000295525">
    <property type="component" value="Unassembled WGS sequence"/>
</dbReference>
<dbReference type="InterPro" id="IPR036390">
    <property type="entry name" value="WH_DNA-bd_sf"/>
</dbReference>
<dbReference type="EMBL" id="SMAJ01000018">
    <property type="protein sequence ID" value="TCT02511.1"/>
    <property type="molecule type" value="Genomic_DNA"/>
</dbReference>
<accession>A0A4R3LQI6</accession>
<keyword evidence="2" id="KW-0238">DNA-binding</keyword>
<evidence type="ECO:0000256" key="3">
    <source>
        <dbReference type="ARBA" id="ARBA00023163"/>
    </source>
</evidence>
<protein>
    <submittedName>
        <fullName evidence="5">GntR family transcriptional regulator</fullName>
    </submittedName>
</protein>
<keyword evidence="6" id="KW-1185">Reference proteome</keyword>
<dbReference type="GO" id="GO:0003700">
    <property type="term" value="F:DNA-binding transcription factor activity"/>
    <property type="evidence" value="ECO:0007669"/>
    <property type="project" value="InterPro"/>
</dbReference>
<comment type="caution">
    <text evidence="5">The sequence shown here is derived from an EMBL/GenBank/DDBJ whole genome shotgun (WGS) entry which is preliminary data.</text>
</comment>
<dbReference type="Gene3D" id="1.10.10.10">
    <property type="entry name" value="Winged helix-like DNA-binding domain superfamily/Winged helix DNA-binding domain"/>
    <property type="match status" value="1"/>
</dbReference>
<dbReference type="SMART" id="SM00895">
    <property type="entry name" value="FCD"/>
    <property type="match status" value="1"/>
</dbReference>
<dbReference type="OrthoDB" id="5296437at2"/>
<keyword evidence="3" id="KW-0804">Transcription</keyword>
<dbReference type="InterPro" id="IPR008920">
    <property type="entry name" value="TF_FadR/GntR_C"/>
</dbReference>
<dbReference type="CDD" id="cd07377">
    <property type="entry name" value="WHTH_GntR"/>
    <property type="match status" value="1"/>
</dbReference>
<dbReference type="Gene3D" id="1.20.120.530">
    <property type="entry name" value="GntR ligand-binding domain-like"/>
    <property type="match status" value="1"/>
</dbReference>
<feature type="domain" description="HTH gntR-type" evidence="4">
    <location>
        <begin position="8"/>
        <end position="76"/>
    </location>
</feature>
<evidence type="ECO:0000313" key="6">
    <source>
        <dbReference type="Proteomes" id="UP000295525"/>
    </source>
</evidence>
<gene>
    <name evidence="5" type="ORF">EDC26_1189</name>
</gene>
<dbReference type="SMART" id="SM00345">
    <property type="entry name" value="HTH_GNTR"/>
    <property type="match status" value="1"/>
</dbReference>
<dbReference type="InterPro" id="IPR011711">
    <property type="entry name" value="GntR_C"/>
</dbReference>
<evidence type="ECO:0000256" key="2">
    <source>
        <dbReference type="ARBA" id="ARBA00023125"/>
    </source>
</evidence>
<dbReference type="InterPro" id="IPR000524">
    <property type="entry name" value="Tscrpt_reg_HTH_GntR"/>
</dbReference>
<dbReference type="PANTHER" id="PTHR43537">
    <property type="entry name" value="TRANSCRIPTIONAL REGULATOR, GNTR FAMILY"/>
    <property type="match status" value="1"/>
</dbReference>
<dbReference type="PROSITE" id="PS50949">
    <property type="entry name" value="HTH_GNTR"/>
    <property type="match status" value="1"/>
</dbReference>
<name>A0A4R3LQI6_9BURK</name>
<dbReference type="PANTHER" id="PTHR43537:SF5">
    <property type="entry name" value="UXU OPERON TRANSCRIPTIONAL REGULATOR"/>
    <property type="match status" value="1"/>
</dbReference>
<dbReference type="RefSeq" id="WP_132584952.1">
    <property type="nucleotide sequence ID" value="NZ_SMAJ01000018.1"/>
</dbReference>
<evidence type="ECO:0000313" key="5">
    <source>
        <dbReference type="EMBL" id="TCT02511.1"/>
    </source>
</evidence>
<keyword evidence="1" id="KW-0805">Transcription regulation</keyword>
<dbReference type="GO" id="GO:0003677">
    <property type="term" value="F:DNA binding"/>
    <property type="evidence" value="ECO:0007669"/>
    <property type="project" value="UniProtKB-KW"/>
</dbReference>
<dbReference type="InterPro" id="IPR036388">
    <property type="entry name" value="WH-like_DNA-bd_sf"/>
</dbReference>
<dbReference type="PRINTS" id="PR00035">
    <property type="entry name" value="HTHGNTR"/>
</dbReference>
<evidence type="ECO:0000256" key="1">
    <source>
        <dbReference type="ARBA" id="ARBA00023015"/>
    </source>
</evidence>
<reference evidence="5 6" key="1">
    <citation type="submission" date="2019-03" db="EMBL/GenBank/DDBJ databases">
        <title>Genomic Encyclopedia of Type Strains, Phase IV (KMG-IV): sequencing the most valuable type-strain genomes for metagenomic binning, comparative biology and taxonomic classification.</title>
        <authorList>
            <person name="Goeker M."/>
        </authorList>
    </citation>
    <scope>NUCLEOTIDE SEQUENCE [LARGE SCALE GENOMIC DNA]</scope>
    <source>
        <strain evidence="5 6">DSM 24591</strain>
    </source>
</reference>
<proteinExistence type="predicted"/>
<evidence type="ECO:0000259" key="4">
    <source>
        <dbReference type="PROSITE" id="PS50949"/>
    </source>
</evidence>
<dbReference type="AlphaFoldDB" id="A0A4R3LQI6"/>
<dbReference type="SUPFAM" id="SSF48008">
    <property type="entry name" value="GntR ligand-binding domain-like"/>
    <property type="match status" value="1"/>
</dbReference>
<dbReference type="Pfam" id="PF00392">
    <property type="entry name" value="GntR"/>
    <property type="match status" value="1"/>
</dbReference>